<proteinExistence type="predicted"/>
<evidence type="ECO:0000256" key="1">
    <source>
        <dbReference type="SAM" id="MobiDB-lite"/>
    </source>
</evidence>
<feature type="region of interest" description="Disordered" evidence="1">
    <location>
        <begin position="151"/>
        <end position="172"/>
    </location>
</feature>
<name>A0AAD5UV92_9APHY</name>
<evidence type="ECO:0000313" key="3">
    <source>
        <dbReference type="Proteomes" id="UP001212997"/>
    </source>
</evidence>
<dbReference type="AlphaFoldDB" id="A0AAD5UV92"/>
<accession>A0AAD5UV92</accession>
<gene>
    <name evidence="2" type="ORF">NLI96_g9542</name>
</gene>
<dbReference type="Proteomes" id="UP001212997">
    <property type="component" value="Unassembled WGS sequence"/>
</dbReference>
<reference evidence="2" key="1">
    <citation type="submission" date="2022-07" db="EMBL/GenBank/DDBJ databases">
        <title>Genome Sequence of Physisporinus lineatus.</title>
        <authorList>
            <person name="Buettner E."/>
        </authorList>
    </citation>
    <scope>NUCLEOTIDE SEQUENCE</scope>
    <source>
        <strain evidence="2">VT162</strain>
    </source>
</reference>
<feature type="region of interest" description="Disordered" evidence="1">
    <location>
        <begin position="1"/>
        <end position="122"/>
    </location>
</feature>
<comment type="caution">
    <text evidence="2">The sequence shown here is derived from an EMBL/GenBank/DDBJ whole genome shotgun (WGS) entry which is preliminary data.</text>
</comment>
<feature type="compositionally biased region" description="Low complexity" evidence="1">
    <location>
        <begin position="83"/>
        <end position="95"/>
    </location>
</feature>
<keyword evidence="3" id="KW-1185">Reference proteome</keyword>
<protein>
    <submittedName>
        <fullName evidence="2">Uncharacterized protein</fullName>
    </submittedName>
</protein>
<evidence type="ECO:0000313" key="2">
    <source>
        <dbReference type="EMBL" id="KAJ3478755.1"/>
    </source>
</evidence>
<sequence>MSSPVILYPTPPPTTNNVEPRQRLRLRRSTMKLGALLGTTPRVVEPEPSVPALPKRADTPDSFMSQRQDSIFTRASSPDPGYASSTTSIASFSLSRNSSDGRTHEDSKKPVSKPRRTLDVPRPLVLHLNVPSHPNSNPLPPTPSTATILTPSTASSGITPITPVFPTPAESRRKRMAKLTRTLGEIVPPQLVFASRKASGYDSTAVKTDLPEKLHPVERAIEPGRRRSMSVDFSGSPDQSFSRSPQVWVTENSTWRGEWNRKDIRTVQNELRCLRLR</sequence>
<feature type="compositionally biased region" description="Polar residues" evidence="1">
    <location>
        <begin position="62"/>
        <end position="76"/>
    </location>
</feature>
<feature type="compositionally biased region" description="Basic and acidic residues" evidence="1">
    <location>
        <begin position="99"/>
        <end position="109"/>
    </location>
</feature>
<organism evidence="2 3">
    <name type="scientific">Meripilus lineatus</name>
    <dbReference type="NCBI Taxonomy" id="2056292"/>
    <lineage>
        <taxon>Eukaryota</taxon>
        <taxon>Fungi</taxon>
        <taxon>Dikarya</taxon>
        <taxon>Basidiomycota</taxon>
        <taxon>Agaricomycotina</taxon>
        <taxon>Agaricomycetes</taxon>
        <taxon>Polyporales</taxon>
        <taxon>Meripilaceae</taxon>
        <taxon>Meripilus</taxon>
    </lineage>
</organism>
<dbReference type="EMBL" id="JANAWD010000487">
    <property type="protein sequence ID" value="KAJ3478755.1"/>
    <property type="molecule type" value="Genomic_DNA"/>
</dbReference>